<dbReference type="PROSITE" id="PS51663">
    <property type="entry name" value="STATHMIN_3"/>
    <property type="match status" value="1"/>
</dbReference>
<feature type="non-terminal residue" evidence="3">
    <location>
        <position position="1"/>
    </location>
</feature>
<sequence>KEKVGGLAYEVILKPATATEVPVKPISPPKEKAISEADILNKLKKAEERRQSLEQQRLEQLAKDRAKAQEIVAKAQEESKLFSEETEKKLRKAMEANKENRETQINALQERLREHERRIEEVRRNKQNNIQQEVAPEGQA</sequence>
<dbReference type="PRINTS" id="PR00345">
    <property type="entry name" value="STATHMIN"/>
</dbReference>
<dbReference type="GO" id="GO:0031175">
    <property type="term" value="P:neuron projection development"/>
    <property type="evidence" value="ECO:0007669"/>
    <property type="project" value="TreeGrafter"/>
</dbReference>
<evidence type="ECO:0000256" key="2">
    <source>
        <dbReference type="SAM" id="MobiDB-lite"/>
    </source>
</evidence>
<protein>
    <recommendedName>
        <fullName evidence="1">Stathmin</fullName>
    </recommendedName>
</protein>
<dbReference type="Proteomes" id="UP000030746">
    <property type="component" value="Unassembled WGS sequence"/>
</dbReference>
<dbReference type="RefSeq" id="XP_009054779.1">
    <property type="nucleotide sequence ID" value="XM_009056531.1"/>
</dbReference>
<dbReference type="GO" id="GO:0043005">
    <property type="term" value="C:neuron projection"/>
    <property type="evidence" value="ECO:0007669"/>
    <property type="project" value="TreeGrafter"/>
</dbReference>
<dbReference type="OMA" id="RKSHEAM"/>
<dbReference type="GO" id="GO:0007019">
    <property type="term" value="P:microtubule depolymerization"/>
    <property type="evidence" value="ECO:0007669"/>
    <property type="project" value="TreeGrafter"/>
</dbReference>
<dbReference type="AlphaFoldDB" id="V4AH44"/>
<dbReference type="EMBL" id="KB201802">
    <property type="protein sequence ID" value="ESO94495.1"/>
    <property type="molecule type" value="Genomic_DNA"/>
</dbReference>
<dbReference type="Gene3D" id="6.10.280.30">
    <property type="match status" value="1"/>
</dbReference>
<dbReference type="KEGG" id="lgi:LOTGIDRAFT_118291"/>
<evidence type="ECO:0000313" key="3">
    <source>
        <dbReference type="EMBL" id="ESO94495.1"/>
    </source>
</evidence>
<comment type="similarity">
    <text evidence="1">Belongs to the stathmin family.</text>
</comment>
<proteinExistence type="inferred from homology"/>
<dbReference type="STRING" id="225164.V4AH44"/>
<dbReference type="InterPro" id="IPR000956">
    <property type="entry name" value="Stathmin_fam"/>
</dbReference>
<dbReference type="HOGENOM" id="CLU_102026_1_2_1"/>
<reference evidence="3 4" key="1">
    <citation type="journal article" date="2013" name="Nature">
        <title>Insights into bilaterian evolution from three spiralian genomes.</title>
        <authorList>
            <person name="Simakov O."/>
            <person name="Marletaz F."/>
            <person name="Cho S.J."/>
            <person name="Edsinger-Gonzales E."/>
            <person name="Havlak P."/>
            <person name="Hellsten U."/>
            <person name="Kuo D.H."/>
            <person name="Larsson T."/>
            <person name="Lv J."/>
            <person name="Arendt D."/>
            <person name="Savage R."/>
            <person name="Osoegawa K."/>
            <person name="de Jong P."/>
            <person name="Grimwood J."/>
            <person name="Chapman J.A."/>
            <person name="Shapiro H."/>
            <person name="Aerts A."/>
            <person name="Otillar R.P."/>
            <person name="Terry A.Y."/>
            <person name="Boore J.L."/>
            <person name="Grigoriev I.V."/>
            <person name="Lindberg D.R."/>
            <person name="Seaver E.C."/>
            <person name="Weisblat D.A."/>
            <person name="Putnam N.H."/>
            <person name="Rokhsar D.S."/>
        </authorList>
    </citation>
    <scope>NUCLEOTIDE SEQUENCE [LARGE SCALE GENOMIC DNA]</scope>
</reference>
<evidence type="ECO:0000313" key="4">
    <source>
        <dbReference type="Proteomes" id="UP000030746"/>
    </source>
</evidence>
<dbReference type="PANTHER" id="PTHR10104">
    <property type="entry name" value="STATHMIN"/>
    <property type="match status" value="1"/>
</dbReference>
<dbReference type="GO" id="GO:0005737">
    <property type="term" value="C:cytoplasm"/>
    <property type="evidence" value="ECO:0007669"/>
    <property type="project" value="TreeGrafter"/>
</dbReference>
<dbReference type="OrthoDB" id="5986631at2759"/>
<dbReference type="GO" id="GO:0015631">
    <property type="term" value="F:tubulin binding"/>
    <property type="evidence" value="ECO:0007669"/>
    <property type="project" value="TreeGrafter"/>
</dbReference>
<dbReference type="Pfam" id="PF00836">
    <property type="entry name" value="Stathmin"/>
    <property type="match status" value="1"/>
</dbReference>
<dbReference type="CTD" id="20231601"/>
<dbReference type="SUPFAM" id="SSF101494">
    <property type="entry name" value="Stathmin"/>
    <property type="match status" value="1"/>
</dbReference>
<feature type="region of interest" description="Disordered" evidence="2">
    <location>
        <begin position="119"/>
        <end position="140"/>
    </location>
</feature>
<dbReference type="PANTHER" id="PTHR10104:SF1">
    <property type="entry name" value="STATHMIN, ISOFORM D"/>
    <property type="match status" value="1"/>
</dbReference>
<accession>V4AH44</accession>
<dbReference type="GO" id="GO:0031110">
    <property type="term" value="P:regulation of microtubule polymerization or depolymerization"/>
    <property type="evidence" value="ECO:0007669"/>
    <property type="project" value="InterPro"/>
</dbReference>
<keyword evidence="4" id="KW-1185">Reference proteome</keyword>
<evidence type="ECO:0000256" key="1">
    <source>
        <dbReference type="RuleBase" id="RU004388"/>
    </source>
</evidence>
<organism evidence="3 4">
    <name type="scientific">Lottia gigantea</name>
    <name type="common">Giant owl limpet</name>
    <dbReference type="NCBI Taxonomy" id="225164"/>
    <lineage>
        <taxon>Eukaryota</taxon>
        <taxon>Metazoa</taxon>
        <taxon>Spiralia</taxon>
        <taxon>Lophotrochozoa</taxon>
        <taxon>Mollusca</taxon>
        <taxon>Gastropoda</taxon>
        <taxon>Patellogastropoda</taxon>
        <taxon>Lottioidea</taxon>
        <taxon>Lottiidae</taxon>
        <taxon>Lottia</taxon>
    </lineage>
</organism>
<dbReference type="GeneID" id="20231601"/>
<gene>
    <name evidence="3" type="ORF">LOTGIDRAFT_118291</name>
</gene>
<name>V4AH44_LOTGI</name>
<dbReference type="InterPro" id="IPR036002">
    <property type="entry name" value="Stathmin_sf"/>
</dbReference>